<dbReference type="STRING" id="109895.A0A507E207"/>
<reference evidence="10 11" key="1">
    <citation type="journal article" date="2019" name="Sci. Rep.">
        <title>Comparative genomics of chytrid fungi reveal insights into the obligate biotrophic and pathogenic lifestyle of Synchytrium endobioticum.</title>
        <authorList>
            <person name="van de Vossenberg B.T.L.H."/>
            <person name="Warris S."/>
            <person name="Nguyen H.D.T."/>
            <person name="van Gent-Pelzer M.P.E."/>
            <person name="Joly D.L."/>
            <person name="van de Geest H.C."/>
            <person name="Bonants P.J.M."/>
            <person name="Smith D.S."/>
            <person name="Levesque C.A."/>
            <person name="van der Lee T.A.J."/>
        </authorList>
    </citation>
    <scope>NUCLEOTIDE SEQUENCE [LARGE SCALE GENOMIC DNA]</scope>
    <source>
        <strain evidence="10 11">CBS 809.83</strain>
    </source>
</reference>
<evidence type="ECO:0000256" key="3">
    <source>
        <dbReference type="ARBA" id="ARBA00023027"/>
    </source>
</evidence>
<dbReference type="Gene3D" id="3.40.605.10">
    <property type="entry name" value="Aldehyde Dehydrogenase, Chain A, domain 1"/>
    <property type="match status" value="1"/>
</dbReference>
<dbReference type="PANTHER" id="PTHR43570:SF16">
    <property type="entry name" value="ALDEHYDE DEHYDROGENASE TYPE III, ISOFORM Q"/>
    <property type="match status" value="1"/>
</dbReference>
<dbReference type="PIRSF" id="PIRSF036492">
    <property type="entry name" value="ALDH"/>
    <property type="match status" value="1"/>
</dbReference>
<dbReference type="SUPFAM" id="SSF53720">
    <property type="entry name" value="ALDH-like"/>
    <property type="match status" value="1"/>
</dbReference>
<name>A0A507E207_9FUNG</name>
<dbReference type="GO" id="GO:0004029">
    <property type="term" value="F:aldehyde dehydrogenase (NAD+) activity"/>
    <property type="evidence" value="ECO:0007669"/>
    <property type="project" value="TreeGrafter"/>
</dbReference>
<gene>
    <name evidence="10" type="ORF">PhCBS80983_g03917</name>
</gene>
<feature type="domain" description="Aldehyde dehydrogenase" evidence="9">
    <location>
        <begin position="20"/>
        <end position="449"/>
    </location>
</feature>
<dbReference type="Pfam" id="PF00171">
    <property type="entry name" value="Aldedh"/>
    <property type="match status" value="1"/>
</dbReference>
<evidence type="ECO:0000256" key="4">
    <source>
        <dbReference type="PIRNR" id="PIRNR036492"/>
    </source>
</evidence>
<evidence type="ECO:0000256" key="7">
    <source>
        <dbReference type="RuleBase" id="RU003345"/>
    </source>
</evidence>
<dbReference type="FunFam" id="3.40.309.10:FF:000003">
    <property type="entry name" value="Aldehyde dehydrogenase"/>
    <property type="match status" value="1"/>
</dbReference>
<dbReference type="GO" id="GO:0006081">
    <property type="term" value="P:aldehyde metabolic process"/>
    <property type="evidence" value="ECO:0007669"/>
    <property type="project" value="InterPro"/>
</dbReference>
<dbReference type="GO" id="GO:0005737">
    <property type="term" value="C:cytoplasm"/>
    <property type="evidence" value="ECO:0007669"/>
    <property type="project" value="TreeGrafter"/>
</dbReference>
<evidence type="ECO:0000256" key="2">
    <source>
        <dbReference type="ARBA" id="ARBA00023002"/>
    </source>
</evidence>
<dbReference type="InterPro" id="IPR012394">
    <property type="entry name" value="Aldehyde_DH_NAD(P)"/>
</dbReference>
<dbReference type="Gene3D" id="3.40.309.10">
    <property type="entry name" value="Aldehyde Dehydrogenase, Chain A, domain 2"/>
    <property type="match status" value="1"/>
</dbReference>
<evidence type="ECO:0000256" key="6">
    <source>
        <dbReference type="PROSITE-ProRule" id="PRU10007"/>
    </source>
</evidence>
<evidence type="ECO:0000256" key="1">
    <source>
        <dbReference type="ARBA" id="ARBA00009986"/>
    </source>
</evidence>
<dbReference type="InterPro" id="IPR029510">
    <property type="entry name" value="Ald_DH_CS_GLU"/>
</dbReference>
<dbReference type="Proteomes" id="UP000318582">
    <property type="component" value="Unassembled WGS sequence"/>
</dbReference>
<keyword evidence="2 4" id="KW-0560">Oxidoreductase</keyword>
<proteinExistence type="inferred from homology"/>
<keyword evidence="3" id="KW-0520">NAD</keyword>
<dbReference type="FunFam" id="3.40.605.10:FF:000004">
    <property type="entry name" value="Aldehyde dehydrogenase"/>
    <property type="match status" value="1"/>
</dbReference>
<organism evidence="10 11">
    <name type="scientific">Powellomyces hirtus</name>
    <dbReference type="NCBI Taxonomy" id="109895"/>
    <lineage>
        <taxon>Eukaryota</taxon>
        <taxon>Fungi</taxon>
        <taxon>Fungi incertae sedis</taxon>
        <taxon>Chytridiomycota</taxon>
        <taxon>Chytridiomycota incertae sedis</taxon>
        <taxon>Chytridiomycetes</taxon>
        <taxon>Spizellomycetales</taxon>
        <taxon>Powellomycetaceae</taxon>
        <taxon>Powellomyces</taxon>
    </lineage>
</organism>
<keyword evidence="8" id="KW-0472">Membrane</keyword>
<dbReference type="PROSITE" id="PS00687">
    <property type="entry name" value="ALDEHYDE_DEHYDR_GLU"/>
    <property type="match status" value="1"/>
</dbReference>
<keyword evidence="8" id="KW-1133">Transmembrane helix</keyword>
<feature type="transmembrane region" description="Helical" evidence="8">
    <location>
        <begin position="506"/>
        <end position="523"/>
    </location>
</feature>
<dbReference type="AlphaFoldDB" id="A0A507E207"/>
<dbReference type="InterPro" id="IPR016161">
    <property type="entry name" value="Ald_DH/histidinol_DH"/>
</dbReference>
<evidence type="ECO:0000313" key="11">
    <source>
        <dbReference type="Proteomes" id="UP000318582"/>
    </source>
</evidence>
<dbReference type="InterPro" id="IPR016163">
    <property type="entry name" value="Ald_DH_C"/>
</dbReference>
<feature type="active site" evidence="5 6">
    <location>
        <position position="229"/>
    </location>
</feature>
<evidence type="ECO:0000256" key="8">
    <source>
        <dbReference type="SAM" id="Phobius"/>
    </source>
</evidence>
<dbReference type="InterPro" id="IPR016162">
    <property type="entry name" value="Ald_DH_N"/>
</dbReference>
<sequence>MGAQTIDPALFIPAFVPTPEEQIPQIVAAARTKYNTGITRSIAWRKEQLRGLYRCFDENEALFCEASHKDMRKNHAETWTFDVLILKNEIVDALENIDDWVKPERVNPGIVNILDTAEIRRDPQGVCLVIGAWNYPYQLTLGPLAAAIAGGNAVIIKPSEVASHAAMAMTHLLPKYIDSTLFPVINGGIPETTALLKLAHDHIFYTGNGAVAKIVMAAAAKHLTPVVLELGGKSPVIIDETVHLPTVAKRVMWAKSINCGQTCVAPDYVLIPKAKEAEFAAACEVAVKELYGDTRTAPEYPRLITLRQFDRVKGVLEAQKALPNTKISVGGETDADDLYIQPTVVTGVKGEDPIMQDEIFGPLLPVVTVESIDDAISFIQTRDKPLALYVFSNDKRVVKKVLERTDSGNAIINDLMMNMTMSVLPFGGVGPSGQGKYHGHHGFLTYTHARGTLYCPSGMNALTEPRYPKMAYTKNGRRILQFVMEHRMKGPIATIVQKVCKKSAPFVIYVLCAVLGLLIGAATQNRWSWWVKA</sequence>
<evidence type="ECO:0000259" key="9">
    <source>
        <dbReference type="Pfam" id="PF00171"/>
    </source>
</evidence>
<dbReference type="InterPro" id="IPR015590">
    <property type="entry name" value="Aldehyde_DH_dom"/>
</dbReference>
<keyword evidence="11" id="KW-1185">Reference proteome</keyword>
<comment type="similarity">
    <text evidence="1 4 7">Belongs to the aldehyde dehydrogenase family.</text>
</comment>
<accession>A0A507E207</accession>
<evidence type="ECO:0000313" key="10">
    <source>
        <dbReference type="EMBL" id="TPX57345.1"/>
    </source>
</evidence>
<comment type="caution">
    <text evidence="10">The sequence shown here is derived from an EMBL/GenBank/DDBJ whole genome shotgun (WGS) entry which is preliminary data.</text>
</comment>
<dbReference type="PANTHER" id="PTHR43570">
    <property type="entry name" value="ALDEHYDE DEHYDROGENASE"/>
    <property type="match status" value="1"/>
</dbReference>
<protein>
    <recommendedName>
        <fullName evidence="4">Aldehyde dehydrogenase</fullName>
    </recommendedName>
</protein>
<feature type="active site" evidence="5">
    <location>
        <position position="263"/>
    </location>
</feature>
<dbReference type="EMBL" id="QEAQ01000054">
    <property type="protein sequence ID" value="TPX57345.1"/>
    <property type="molecule type" value="Genomic_DNA"/>
</dbReference>
<keyword evidence="8" id="KW-0812">Transmembrane</keyword>
<evidence type="ECO:0000256" key="5">
    <source>
        <dbReference type="PIRSR" id="PIRSR036492-1"/>
    </source>
</evidence>